<dbReference type="AlphaFoldDB" id="A0A1Z3HLG5"/>
<keyword evidence="5" id="KW-0472">Membrane</keyword>
<evidence type="ECO:0000256" key="4">
    <source>
        <dbReference type="PIRSR" id="PIRSR000081-1"/>
    </source>
</evidence>
<keyword evidence="7" id="KW-1185">Reference proteome</keyword>
<dbReference type="KEGG" id="hhg:XM38_020900"/>
<dbReference type="OrthoDB" id="512145at2"/>
<dbReference type="Gene3D" id="1.10.490.20">
    <property type="entry name" value="Phycocyanins"/>
    <property type="match status" value="1"/>
</dbReference>
<dbReference type="GO" id="GO:0031676">
    <property type="term" value="C:plasma membrane-derived thylakoid membrane"/>
    <property type="evidence" value="ECO:0007669"/>
    <property type="project" value="UniProtKB-SubCell"/>
</dbReference>
<dbReference type="RefSeq" id="WP_080809693.1">
    <property type="nucleotide sequence ID" value="NZ_CP021983.2"/>
</dbReference>
<dbReference type="SUPFAM" id="SSF46458">
    <property type="entry name" value="Globin-like"/>
    <property type="match status" value="1"/>
</dbReference>
<accession>A0A1Z3HLG5</accession>
<dbReference type="Pfam" id="PF00502">
    <property type="entry name" value="Phycobilisome"/>
    <property type="match status" value="1"/>
</dbReference>
<feature type="binding site" evidence="4">
    <location>
        <position position="78"/>
    </location>
    <ligand>
        <name>(2R,3E)-phycocyanobilin</name>
        <dbReference type="ChEBI" id="CHEBI:85275"/>
        <label>1</label>
    </ligand>
</feature>
<evidence type="ECO:0000256" key="2">
    <source>
        <dbReference type="ARBA" id="ARBA00022991"/>
    </source>
</evidence>
<keyword evidence="5" id="KW-0793">Thylakoid</keyword>
<dbReference type="InterPro" id="IPR038719">
    <property type="entry name" value="Phycobilisome_asu/bsu_sf"/>
</dbReference>
<dbReference type="STRING" id="1641165.XM38_12570"/>
<proteinExistence type="inferred from homology"/>
<protein>
    <submittedName>
        <fullName evidence="6">Allophycocyanin alpha-B chain</fullName>
    </submittedName>
</protein>
<evidence type="ECO:0000313" key="7">
    <source>
        <dbReference type="Proteomes" id="UP000191901"/>
    </source>
</evidence>
<dbReference type="PANTHER" id="PTHR34011">
    <property type="entry name" value="PHYCOBILISOME 32.1 KDA LINKER POLYPEPTIDE, PHYCOCYANIN-ASSOCIATED, ROD 2-RELATED"/>
    <property type="match status" value="1"/>
</dbReference>
<keyword evidence="5" id="KW-0042">Antenna complex</keyword>
<keyword evidence="2 5" id="KW-0157">Chromophore</keyword>
<comment type="similarity">
    <text evidence="1 5">Belongs to the phycobiliprotein family.</text>
</comment>
<dbReference type="InterPro" id="IPR009050">
    <property type="entry name" value="Globin-like_sf"/>
</dbReference>
<dbReference type="GO" id="GO:0015979">
    <property type="term" value="P:photosynthesis"/>
    <property type="evidence" value="ECO:0007669"/>
    <property type="project" value="UniProtKB-KW"/>
</dbReference>
<keyword evidence="3 5" id="KW-0089">Bile pigment</keyword>
<dbReference type="EMBL" id="CP021983">
    <property type="protein sequence ID" value="ASC71140.1"/>
    <property type="molecule type" value="Genomic_DNA"/>
</dbReference>
<comment type="subcellular location">
    <subcellularLocation>
        <location evidence="5">Cellular thylakoid membrane</location>
        <topology evidence="5">Peripheral membrane protein</topology>
        <orientation evidence="5">Cytoplasmic side</orientation>
    </subcellularLocation>
</comment>
<evidence type="ECO:0000256" key="3">
    <source>
        <dbReference type="ARBA" id="ARBA00023307"/>
    </source>
</evidence>
<keyword evidence="5" id="KW-0602">Photosynthesis</keyword>
<keyword evidence="5" id="KW-0813">Transport</keyword>
<evidence type="ECO:0000256" key="5">
    <source>
        <dbReference type="RuleBase" id="RU004438"/>
    </source>
</evidence>
<organism evidence="6 7">
    <name type="scientific">Halomicronema hongdechloris C2206</name>
    <dbReference type="NCBI Taxonomy" id="1641165"/>
    <lineage>
        <taxon>Bacteria</taxon>
        <taxon>Bacillati</taxon>
        <taxon>Cyanobacteriota</taxon>
        <taxon>Cyanophyceae</taxon>
        <taxon>Nodosilineales</taxon>
        <taxon>Nodosilineaceae</taxon>
        <taxon>Halomicronema</taxon>
    </lineage>
</organism>
<keyword evidence="5" id="KW-0249">Electron transport</keyword>
<dbReference type="GO" id="GO:0030089">
    <property type="term" value="C:phycobilisome"/>
    <property type="evidence" value="ECO:0007669"/>
    <property type="project" value="UniProtKB-KW"/>
</dbReference>
<gene>
    <name evidence="6" type="primary">apcD_4</name>
    <name evidence="6" type="ORF">XM38_020900</name>
</gene>
<dbReference type="InterPro" id="IPR012128">
    <property type="entry name" value="Phycobilisome_asu/bsu"/>
</dbReference>
<dbReference type="SMR" id="A0A1Z3HLG5"/>
<evidence type="ECO:0000313" key="6">
    <source>
        <dbReference type="EMBL" id="ASC71140.1"/>
    </source>
</evidence>
<evidence type="ECO:0000256" key="1">
    <source>
        <dbReference type="ARBA" id="ARBA00008182"/>
    </source>
</evidence>
<keyword evidence="5" id="KW-0605">Phycobilisome</keyword>
<sequence>MSIVAKVIAQSDEANRFLSSAELNKLQDFFKDGAVRISAAQKLAANQQKLVDEGSKRYWAQCPDAPSNSGDPQKTANCQRDQGWYIRIISYCVLAGNGKPMEDLGIEGLRESYVSLGVLPLSYHKVAYRCIKEVAMEILTAEEGALVAPYFDQLIRAF</sequence>
<name>A0A1Z3HLG5_9CYAN</name>
<dbReference type="Proteomes" id="UP000191901">
    <property type="component" value="Chromosome"/>
</dbReference>
<reference evidence="6 7" key="1">
    <citation type="journal article" date="2016" name="Biochim. Biophys. Acta">
        <title>Characterization of red-shifted phycobilisomes isolated from the chlorophyll f-containing cyanobacterium Halomicronema hongdechloris.</title>
        <authorList>
            <person name="Li Y."/>
            <person name="Lin Y."/>
            <person name="Garvey C.J."/>
            <person name="Birch D."/>
            <person name="Corkery R.W."/>
            <person name="Loughlin P.C."/>
            <person name="Scheer H."/>
            <person name="Willows R.D."/>
            <person name="Chen M."/>
        </authorList>
    </citation>
    <scope>NUCLEOTIDE SEQUENCE [LARGE SCALE GENOMIC DNA]</scope>
    <source>
        <strain evidence="6 7">C2206</strain>
    </source>
</reference>
<dbReference type="PIRSF" id="PIRSF000081">
    <property type="entry name" value="Phycocyanin"/>
    <property type="match status" value="1"/>
</dbReference>